<dbReference type="InterPro" id="IPR050327">
    <property type="entry name" value="Proton-linked_MCT"/>
</dbReference>
<dbReference type="InterPro" id="IPR036259">
    <property type="entry name" value="MFS_trans_sf"/>
</dbReference>
<dbReference type="GO" id="GO:0016020">
    <property type="term" value="C:membrane"/>
    <property type="evidence" value="ECO:0007669"/>
    <property type="project" value="UniProtKB-SubCell"/>
</dbReference>
<feature type="transmembrane region" description="Helical" evidence="4">
    <location>
        <begin position="245"/>
        <end position="267"/>
    </location>
</feature>
<reference evidence="5 6" key="1">
    <citation type="journal article" date="2016" name="Genome Biol. Evol.">
        <title>Divergent and convergent evolution of fungal pathogenicity.</title>
        <authorList>
            <person name="Shang Y."/>
            <person name="Xiao G."/>
            <person name="Zheng P."/>
            <person name="Cen K."/>
            <person name="Zhan S."/>
            <person name="Wang C."/>
        </authorList>
    </citation>
    <scope>NUCLEOTIDE SEQUENCE [LARGE SCALE GENOMIC DNA]</scope>
    <source>
        <strain evidence="5 6">RCEF 264</strain>
    </source>
</reference>
<feature type="transmembrane region" description="Helical" evidence="4">
    <location>
        <begin position="131"/>
        <end position="157"/>
    </location>
</feature>
<evidence type="ECO:0000256" key="4">
    <source>
        <dbReference type="SAM" id="Phobius"/>
    </source>
</evidence>
<feature type="region of interest" description="Disordered" evidence="3">
    <location>
        <begin position="95"/>
        <end position="121"/>
    </location>
</feature>
<protein>
    <submittedName>
        <fullName evidence="5">Major facilitator superfamily transporter monocarboxylate</fullName>
    </submittedName>
</protein>
<dbReference type="Proteomes" id="UP000076874">
    <property type="component" value="Unassembled WGS sequence"/>
</dbReference>
<feature type="transmembrane region" description="Helical" evidence="4">
    <location>
        <begin position="442"/>
        <end position="466"/>
    </location>
</feature>
<dbReference type="Gene3D" id="1.20.1250.20">
    <property type="entry name" value="MFS general substrate transporter like domains"/>
    <property type="match status" value="1"/>
</dbReference>
<keyword evidence="4" id="KW-0812">Transmembrane</keyword>
<dbReference type="OrthoDB" id="2213137at2759"/>
<organism evidence="5 6">
    <name type="scientific">Niveomyces insectorum RCEF 264</name>
    <dbReference type="NCBI Taxonomy" id="1081102"/>
    <lineage>
        <taxon>Eukaryota</taxon>
        <taxon>Fungi</taxon>
        <taxon>Dikarya</taxon>
        <taxon>Ascomycota</taxon>
        <taxon>Pezizomycotina</taxon>
        <taxon>Sordariomycetes</taxon>
        <taxon>Hypocreomycetidae</taxon>
        <taxon>Hypocreales</taxon>
        <taxon>Cordycipitaceae</taxon>
        <taxon>Niveomyces</taxon>
    </lineage>
</organism>
<dbReference type="InterPro" id="IPR011701">
    <property type="entry name" value="MFS"/>
</dbReference>
<name>A0A167X875_9HYPO</name>
<feature type="transmembrane region" description="Helical" evidence="4">
    <location>
        <begin position="198"/>
        <end position="225"/>
    </location>
</feature>
<feature type="transmembrane region" description="Helical" evidence="4">
    <location>
        <begin position="169"/>
        <end position="186"/>
    </location>
</feature>
<proteinExistence type="inferred from homology"/>
<evidence type="ECO:0000313" key="5">
    <source>
        <dbReference type="EMBL" id="OAA64647.1"/>
    </source>
</evidence>
<dbReference type="EMBL" id="AZHD01000004">
    <property type="protein sequence ID" value="OAA64647.1"/>
    <property type="molecule type" value="Genomic_DNA"/>
</dbReference>
<dbReference type="AlphaFoldDB" id="A0A167X875"/>
<feature type="transmembrane region" description="Helical" evidence="4">
    <location>
        <begin position="410"/>
        <end position="430"/>
    </location>
</feature>
<feature type="region of interest" description="Disordered" evidence="3">
    <location>
        <begin position="1"/>
        <end position="28"/>
    </location>
</feature>
<comment type="similarity">
    <text evidence="2">Belongs to the major facilitator superfamily. Monocarboxylate porter (TC 2.A.1.13) family.</text>
</comment>
<feature type="compositionally biased region" description="Low complexity" evidence="3">
    <location>
        <begin position="12"/>
        <end position="28"/>
    </location>
</feature>
<evidence type="ECO:0000256" key="3">
    <source>
        <dbReference type="SAM" id="MobiDB-lite"/>
    </source>
</evidence>
<comment type="caution">
    <text evidence="5">The sequence shown here is derived from an EMBL/GenBank/DDBJ whole genome shotgun (WGS) entry which is preliminary data.</text>
</comment>
<evidence type="ECO:0000313" key="6">
    <source>
        <dbReference type="Proteomes" id="UP000076874"/>
    </source>
</evidence>
<feature type="transmembrane region" description="Helical" evidence="4">
    <location>
        <begin position="571"/>
        <end position="593"/>
    </location>
</feature>
<comment type="subcellular location">
    <subcellularLocation>
        <location evidence="1">Membrane</location>
        <topology evidence="1">Multi-pass membrane protein</topology>
    </subcellularLocation>
</comment>
<sequence>MSLPSIDLERGPWSSEAPTAASTPMTTSLHPSVATLTDYTAIEPPPAAAAAGTAAAAAYDPADALHPVAAAALSSSSIGSAVTLQASGSLAGKKESSLSASLPPSPLHNEPATASDQFPTAGDWQPPDGGLVAWAQVLAGFLLNFVAWGATMMFGVYQLYYTETLGLDTAAVSWVGSVQTCLVYLVSTASGQLADAGYAVHATVAGTLLVVGGTVWTSVAVGGGGGGSGTTTTTTTTPVHPVPPALFLSQAVLTSVGLGLMTAVSLTSINGFFSRRRRAIALALSTTGTSAGGALLPAVLQYLLPVVGFGWAVRCTALLALVICGNAALLLRRPPPPPRPPVQQQLAATMPFSPTKRRTASFYLARVADTLVDASAFRELPFVLFLVGSFFLYWAFYFGFYYINLYAKDVIGLSSSQATVLLIVSTALGIPARVAAGALADACFGALDTHALSLVFVAATLFGWMAVGRSVAGLYVFAVLFGLGSGAMQATWVGAIAELSAGPSTSPASPTSPTSSIASKKAPRVGARFGMACVVAAVATLAGSPTASALLRRAGGNGGSGGDTTVASTYHGAQIWAAVTTLVAAALMVAARVRFVGWRLRARA</sequence>
<dbReference type="GO" id="GO:0022857">
    <property type="term" value="F:transmembrane transporter activity"/>
    <property type="evidence" value="ECO:0007669"/>
    <property type="project" value="InterPro"/>
</dbReference>
<evidence type="ECO:0000256" key="1">
    <source>
        <dbReference type="ARBA" id="ARBA00004141"/>
    </source>
</evidence>
<dbReference type="Pfam" id="PF07690">
    <property type="entry name" value="MFS_1"/>
    <property type="match status" value="1"/>
</dbReference>
<feature type="transmembrane region" description="Helical" evidence="4">
    <location>
        <begin position="529"/>
        <end position="551"/>
    </location>
</feature>
<dbReference type="SUPFAM" id="SSF103473">
    <property type="entry name" value="MFS general substrate transporter"/>
    <property type="match status" value="1"/>
</dbReference>
<feature type="transmembrane region" description="Helical" evidence="4">
    <location>
        <begin position="279"/>
        <end position="303"/>
    </location>
</feature>
<keyword evidence="4" id="KW-1133">Transmembrane helix</keyword>
<accession>A0A167X875</accession>
<feature type="transmembrane region" description="Helical" evidence="4">
    <location>
        <begin position="382"/>
        <end position="404"/>
    </location>
</feature>
<feature type="transmembrane region" description="Helical" evidence="4">
    <location>
        <begin position="309"/>
        <end position="331"/>
    </location>
</feature>
<evidence type="ECO:0000256" key="2">
    <source>
        <dbReference type="ARBA" id="ARBA00006727"/>
    </source>
</evidence>
<gene>
    <name evidence="5" type="ORF">SPI_03294</name>
</gene>
<feature type="transmembrane region" description="Helical" evidence="4">
    <location>
        <begin position="472"/>
        <end position="497"/>
    </location>
</feature>
<dbReference type="PANTHER" id="PTHR11360">
    <property type="entry name" value="MONOCARBOXYLATE TRANSPORTER"/>
    <property type="match status" value="1"/>
</dbReference>
<keyword evidence="6" id="KW-1185">Reference proteome</keyword>
<keyword evidence="4" id="KW-0472">Membrane</keyword>
<dbReference type="PANTHER" id="PTHR11360:SF130">
    <property type="entry name" value="MAJOR FACILITATOR SUPERFAMILY (MFS) PROFILE DOMAIN-CONTAINING PROTEIN-RELATED"/>
    <property type="match status" value="1"/>
</dbReference>